<reference evidence="2" key="1">
    <citation type="submission" date="2020-05" db="EMBL/GenBank/DDBJ databases">
        <authorList>
            <person name="Chiriac C."/>
            <person name="Salcher M."/>
            <person name="Ghai R."/>
            <person name="Kavagutti S V."/>
        </authorList>
    </citation>
    <scope>NUCLEOTIDE SEQUENCE</scope>
</reference>
<protein>
    <submittedName>
        <fullName evidence="2">Unannotated protein</fullName>
    </submittedName>
</protein>
<evidence type="ECO:0000313" key="2">
    <source>
        <dbReference type="EMBL" id="CAB4727007.1"/>
    </source>
</evidence>
<sequence>MAPTSRARACGALVLLAVLTGCGSSDSPATPAASTAGSPTTDSPTTGSPTTGSPTTDPSADPSAGAGVEPATGAEMGNPGQFSVRLPEGFEVLSEGPRSRGAALVDATKTLFVFVSSSEDLGDDLDAWAATRLEDVAPRGERQDDRDIDGVPFFTVTSKDGPTRVVQLGAVRGGQYVDLRFESREPAAVTDEVVESMLATWTWLD</sequence>
<evidence type="ECO:0000256" key="1">
    <source>
        <dbReference type="SAM" id="MobiDB-lite"/>
    </source>
</evidence>
<accession>A0A6J6RXB1</accession>
<name>A0A6J6RXB1_9ZZZZ</name>
<gene>
    <name evidence="2" type="ORF">UFOPK2579_02350</name>
</gene>
<proteinExistence type="predicted"/>
<feature type="region of interest" description="Disordered" evidence="1">
    <location>
        <begin position="24"/>
        <end position="83"/>
    </location>
</feature>
<dbReference type="PROSITE" id="PS51257">
    <property type="entry name" value="PROKAR_LIPOPROTEIN"/>
    <property type="match status" value="1"/>
</dbReference>
<dbReference type="EMBL" id="CAEZXR010000340">
    <property type="protein sequence ID" value="CAB4727007.1"/>
    <property type="molecule type" value="Genomic_DNA"/>
</dbReference>
<feature type="compositionally biased region" description="Low complexity" evidence="1">
    <location>
        <begin position="24"/>
        <end position="64"/>
    </location>
</feature>
<organism evidence="2">
    <name type="scientific">freshwater metagenome</name>
    <dbReference type="NCBI Taxonomy" id="449393"/>
    <lineage>
        <taxon>unclassified sequences</taxon>
        <taxon>metagenomes</taxon>
        <taxon>ecological metagenomes</taxon>
    </lineage>
</organism>
<dbReference type="AlphaFoldDB" id="A0A6J6RXB1"/>